<organism evidence="2 3">
    <name type="scientific">Coraliomargarita algicola</name>
    <dbReference type="NCBI Taxonomy" id="3092156"/>
    <lineage>
        <taxon>Bacteria</taxon>
        <taxon>Pseudomonadati</taxon>
        <taxon>Verrucomicrobiota</taxon>
        <taxon>Opitutia</taxon>
        <taxon>Puniceicoccales</taxon>
        <taxon>Coraliomargaritaceae</taxon>
        <taxon>Coraliomargarita</taxon>
    </lineage>
</organism>
<proteinExistence type="predicted"/>
<dbReference type="InterPro" id="IPR036514">
    <property type="entry name" value="SGNH_hydro_sf"/>
</dbReference>
<evidence type="ECO:0000313" key="2">
    <source>
        <dbReference type="EMBL" id="WPJ96702.1"/>
    </source>
</evidence>
<feature type="signal peptide" evidence="1">
    <location>
        <begin position="1"/>
        <end position="20"/>
    </location>
</feature>
<dbReference type="Proteomes" id="UP001324993">
    <property type="component" value="Chromosome"/>
</dbReference>
<protein>
    <recommendedName>
        <fullName evidence="4">SGNH hydrolase-type esterase domain-containing protein</fullName>
    </recommendedName>
</protein>
<dbReference type="Gene3D" id="3.40.50.1110">
    <property type="entry name" value="SGNH hydrolase"/>
    <property type="match status" value="1"/>
</dbReference>
<keyword evidence="3" id="KW-1185">Reference proteome</keyword>
<feature type="chain" id="PRO_5046409403" description="SGNH hydrolase-type esterase domain-containing protein" evidence="1">
    <location>
        <begin position="21"/>
        <end position="474"/>
    </location>
</feature>
<dbReference type="SUPFAM" id="SSF52266">
    <property type="entry name" value="SGNH hydrolase"/>
    <property type="match status" value="1"/>
</dbReference>
<dbReference type="EMBL" id="CP138858">
    <property type="protein sequence ID" value="WPJ96702.1"/>
    <property type="molecule type" value="Genomic_DNA"/>
</dbReference>
<reference evidence="2 3" key="1">
    <citation type="submission" date="2023-11" db="EMBL/GenBank/DDBJ databases">
        <title>Coraliomargarita sp. nov., isolated from marine algae.</title>
        <authorList>
            <person name="Lee J.K."/>
            <person name="Baek J.H."/>
            <person name="Kim J.M."/>
            <person name="Choi D.G."/>
            <person name="Jeon C.O."/>
        </authorList>
    </citation>
    <scope>NUCLEOTIDE SEQUENCE [LARGE SCALE GENOMIC DNA]</scope>
    <source>
        <strain evidence="2 3">J2-16</strain>
    </source>
</reference>
<gene>
    <name evidence="2" type="ORF">SH580_03160</name>
</gene>
<evidence type="ECO:0000256" key="1">
    <source>
        <dbReference type="SAM" id="SignalP"/>
    </source>
</evidence>
<sequence length="474" mass="53880">MKKLLLGFSLVLSLAHSVCAEESPEWPVPENPALVHPGRYLTRSMALITESSPQQRNTVRVLFYGQSITAQWSWPVQEYLKRSYPDVDFVFAHRAIGGFGAEYLVRTAPTDINSFYPDLMIFHDYTRVPEPYEAIIRQALENTTTDILLTNDHPTLPAQLEDEETQMQSKRFARILQHNRVFLPDLCERYQIEFADILSPWKQYLHRNQIEPQALLRDVVHLNDWGIFVMRHLIQDYLQYQPDFADPSVWNEKVKTYKLGQDLAWQGDRLELEFEGNKIDLVAGINEGNTSGIEIYIDGRKPSELLGTTAFTRASAYPGTWWPAVLRVSSETPPVVEDWSLRIFDYNEELTDFKFEVTGSVTGADGIGSSGERFVSKSGRVVIEPEDWSKLARARSMTKEAPPEDFRITWKAVAHCADLFQAPAVSDYVSETLVVAAQGFEPGKHTLTLVARDSDSAESLAAIRIYNPSLPEME</sequence>
<accession>A0ABZ0RMH1</accession>
<keyword evidence="1" id="KW-0732">Signal</keyword>
<name>A0ABZ0RMH1_9BACT</name>
<dbReference type="RefSeq" id="WP_319833559.1">
    <property type="nucleotide sequence ID" value="NZ_CP138858.1"/>
</dbReference>
<evidence type="ECO:0008006" key="4">
    <source>
        <dbReference type="Google" id="ProtNLM"/>
    </source>
</evidence>
<evidence type="ECO:0000313" key="3">
    <source>
        <dbReference type="Proteomes" id="UP001324993"/>
    </source>
</evidence>